<keyword evidence="1" id="KW-0472">Membrane</keyword>
<keyword evidence="1" id="KW-0812">Transmembrane</keyword>
<feature type="transmembrane region" description="Helical" evidence="1">
    <location>
        <begin position="30"/>
        <end position="53"/>
    </location>
</feature>
<dbReference type="HOGENOM" id="CLU_2924322_0_0_1"/>
<sequence length="61" mass="6828">MPSHGLVTLHGHFLSGYEASFSLPRSHLPIFIYAFYAPSMPISLSHLIMFYYFSGSDVVCS</sequence>
<gene>
    <name evidence="2" type="ORF">AG1IA_07547</name>
</gene>
<protein>
    <submittedName>
        <fullName evidence="2">Uncharacterized protein</fullName>
    </submittedName>
</protein>
<comment type="caution">
    <text evidence="2">The sequence shown here is derived from an EMBL/GenBank/DDBJ whole genome shotgun (WGS) entry which is preliminary data.</text>
</comment>
<evidence type="ECO:0000313" key="2">
    <source>
        <dbReference type="EMBL" id="ELU38425.1"/>
    </source>
</evidence>
<name>L8WKH0_THACA</name>
<keyword evidence="3" id="KW-1185">Reference proteome</keyword>
<dbReference type="AlphaFoldDB" id="L8WKH0"/>
<organism evidence="2 3">
    <name type="scientific">Thanatephorus cucumeris (strain AG1-IA)</name>
    <name type="common">Rice sheath blight fungus</name>
    <name type="synonym">Rhizoctonia solani</name>
    <dbReference type="NCBI Taxonomy" id="983506"/>
    <lineage>
        <taxon>Eukaryota</taxon>
        <taxon>Fungi</taxon>
        <taxon>Dikarya</taxon>
        <taxon>Basidiomycota</taxon>
        <taxon>Agaricomycotina</taxon>
        <taxon>Agaricomycetes</taxon>
        <taxon>Cantharellales</taxon>
        <taxon>Ceratobasidiaceae</taxon>
        <taxon>Rhizoctonia</taxon>
        <taxon>Rhizoctonia solani AG-1</taxon>
    </lineage>
</organism>
<accession>L8WKH0</accession>
<evidence type="ECO:0000313" key="3">
    <source>
        <dbReference type="Proteomes" id="UP000011668"/>
    </source>
</evidence>
<evidence type="ECO:0000256" key="1">
    <source>
        <dbReference type="SAM" id="Phobius"/>
    </source>
</evidence>
<dbReference type="EMBL" id="AFRT01002169">
    <property type="protein sequence ID" value="ELU38425.1"/>
    <property type="molecule type" value="Genomic_DNA"/>
</dbReference>
<keyword evidence="1" id="KW-1133">Transmembrane helix</keyword>
<proteinExistence type="predicted"/>
<reference evidence="2 3" key="1">
    <citation type="journal article" date="2013" name="Nat. Commun.">
        <title>The evolution and pathogenic mechanisms of the rice sheath blight pathogen.</title>
        <authorList>
            <person name="Zheng A."/>
            <person name="Lin R."/>
            <person name="Xu L."/>
            <person name="Qin P."/>
            <person name="Tang C."/>
            <person name="Ai P."/>
            <person name="Zhang D."/>
            <person name="Liu Y."/>
            <person name="Sun Z."/>
            <person name="Feng H."/>
            <person name="Wang Y."/>
            <person name="Chen Y."/>
            <person name="Liang X."/>
            <person name="Fu R."/>
            <person name="Li Q."/>
            <person name="Zhang J."/>
            <person name="Yu X."/>
            <person name="Xie Z."/>
            <person name="Ding L."/>
            <person name="Guan P."/>
            <person name="Tang J."/>
            <person name="Liang Y."/>
            <person name="Wang S."/>
            <person name="Deng Q."/>
            <person name="Li S."/>
            <person name="Zhu J."/>
            <person name="Wang L."/>
            <person name="Liu H."/>
            <person name="Li P."/>
        </authorList>
    </citation>
    <scope>NUCLEOTIDE SEQUENCE [LARGE SCALE GENOMIC DNA]</scope>
    <source>
        <strain evidence="3">AG-1 IA</strain>
    </source>
</reference>
<dbReference type="Proteomes" id="UP000011668">
    <property type="component" value="Unassembled WGS sequence"/>
</dbReference>